<gene>
    <name evidence="3" type="ORF">DSM107014_12115</name>
</gene>
<dbReference type="Gene3D" id="3.40.50.300">
    <property type="entry name" value="P-loop containing nucleotide triphosphate hydrolases"/>
    <property type="match status" value="1"/>
</dbReference>
<evidence type="ECO:0000313" key="4">
    <source>
        <dbReference type="Proteomes" id="UP000767446"/>
    </source>
</evidence>
<dbReference type="PRINTS" id="PR00364">
    <property type="entry name" value="DISEASERSIST"/>
</dbReference>
<accession>A0A941GYJ2</accession>
<protein>
    <submittedName>
        <fullName evidence="3">NACHT domain-containing protein</fullName>
    </submittedName>
</protein>
<organism evidence="3 4">
    <name type="scientific">Gomphosphaeria aponina SAG 52.96 = DSM 107014</name>
    <dbReference type="NCBI Taxonomy" id="1521640"/>
    <lineage>
        <taxon>Bacteria</taxon>
        <taxon>Bacillati</taxon>
        <taxon>Cyanobacteriota</taxon>
        <taxon>Cyanophyceae</taxon>
        <taxon>Oscillatoriophycideae</taxon>
        <taxon>Chroococcales</taxon>
        <taxon>Gomphosphaeriaceae</taxon>
        <taxon>Gomphosphaeria</taxon>
    </lineage>
</organism>
<comment type="caution">
    <text evidence="3">The sequence shown here is derived from an EMBL/GenBank/DDBJ whole genome shotgun (WGS) entry which is preliminary data.</text>
</comment>
<dbReference type="EMBL" id="JADQBC010000079">
    <property type="protein sequence ID" value="MBR8828623.1"/>
    <property type="molecule type" value="Genomic_DNA"/>
</dbReference>
<dbReference type="SUPFAM" id="SSF52540">
    <property type="entry name" value="P-loop containing nucleoside triphosphate hydrolases"/>
    <property type="match status" value="1"/>
</dbReference>
<feature type="domain" description="vWA-MoxR associated protein N-terminal HTH" evidence="2">
    <location>
        <begin position="1"/>
        <end position="84"/>
    </location>
</feature>
<dbReference type="InterPro" id="IPR058651">
    <property type="entry name" value="HTH_VMAP-M9"/>
</dbReference>
<dbReference type="GO" id="GO:0043531">
    <property type="term" value="F:ADP binding"/>
    <property type="evidence" value="ECO:0007669"/>
    <property type="project" value="InterPro"/>
</dbReference>
<dbReference type="InterPro" id="IPR002182">
    <property type="entry name" value="NB-ARC"/>
</dbReference>
<evidence type="ECO:0000259" key="1">
    <source>
        <dbReference type="Pfam" id="PF00931"/>
    </source>
</evidence>
<dbReference type="Pfam" id="PF00931">
    <property type="entry name" value="NB-ARC"/>
    <property type="match status" value="1"/>
</dbReference>
<sequence>MKGEEGLNLADLAVFTCGGKHLSSLEKNIFHSSWEGQSYSEMATNYHLNPQYIRNKGSELWNKLSVALGEKVNKNNFKEALKRYAPKLYRDLKEAPDVSVFYGRTYELATLESWILQDKCRLITLLGMPGIGKTALATQITAQVQRQFEYVIWRTLELNPPSLTELLADLIEFFSLRRGLTTFKPVISQLMDFFYSHRCLVVLDGVEKLQGPDRQYLANYENYGCLFKRVGEVNHQSCLLLTSREKPPQIQLLECTNHPVRSFRILGLDPDSAQKILTDQGFPTEWKWDSIIELYGGNPLFLQLARHKLQKHCLSSNQILTKTNYLIFEQIGVIIDDIFSRLSDWENQVMVKLAQAKQPLSIEQIFSTLELPNYLIPIELLESLYERSLLEKQELVTETLFSIQPLIVDYVKLFKLINP</sequence>
<dbReference type="InterPro" id="IPR027417">
    <property type="entry name" value="P-loop_NTPase"/>
</dbReference>
<dbReference type="AlphaFoldDB" id="A0A941GYJ2"/>
<feature type="domain" description="NB-ARC" evidence="1">
    <location>
        <begin position="109"/>
        <end position="245"/>
    </location>
</feature>
<evidence type="ECO:0000259" key="2">
    <source>
        <dbReference type="Pfam" id="PF26355"/>
    </source>
</evidence>
<proteinExistence type="predicted"/>
<name>A0A941GYJ2_9CHRO</name>
<reference evidence="3" key="1">
    <citation type="submission" date="2021-02" db="EMBL/GenBank/DDBJ databases">
        <title>Metagenome analyses of Stigonema ocellatum DSM 106950, Chlorogloea purpurea SAG 13.99 and Gomphosphaeria aponina DSM 107014.</title>
        <authorList>
            <person name="Marter P."/>
            <person name="Huang S."/>
        </authorList>
    </citation>
    <scope>NUCLEOTIDE SEQUENCE</scope>
    <source>
        <strain evidence="3">JP213</strain>
    </source>
</reference>
<dbReference type="Proteomes" id="UP000767446">
    <property type="component" value="Unassembled WGS sequence"/>
</dbReference>
<evidence type="ECO:0000313" key="3">
    <source>
        <dbReference type="EMBL" id="MBR8828623.1"/>
    </source>
</evidence>
<dbReference type="Pfam" id="PF26355">
    <property type="entry name" value="HTH_VMAP-M9"/>
    <property type="match status" value="1"/>
</dbReference>